<gene>
    <name evidence="5" type="ORF">N7509_013681</name>
</gene>
<name>A0A9W9VER3_9EURO</name>
<organism evidence="5 6">
    <name type="scientific">Penicillium cosmopolitanum</name>
    <dbReference type="NCBI Taxonomy" id="1131564"/>
    <lineage>
        <taxon>Eukaryota</taxon>
        <taxon>Fungi</taxon>
        <taxon>Dikarya</taxon>
        <taxon>Ascomycota</taxon>
        <taxon>Pezizomycotina</taxon>
        <taxon>Eurotiomycetes</taxon>
        <taxon>Eurotiomycetidae</taxon>
        <taxon>Eurotiales</taxon>
        <taxon>Aspergillaceae</taxon>
        <taxon>Penicillium</taxon>
    </lineage>
</organism>
<dbReference type="Proteomes" id="UP001147747">
    <property type="component" value="Unassembled WGS sequence"/>
</dbReference>
<protein>
    <recommendedName>
        <fullName evidence="4">Alginate lyase domain-containing protein</fullName>
    </recommendedName>
</protein>
<dbReference type="Gene3D" id="1.50.10.100">
    <property type="entry name" value="Chondroitin AC/alginate lyase"/>
    <property type="match status" value="1"/>
</dbReference>
<evidence type="ECO:0000313" key="6">
    <source>
        <dbReference type="Proteomes" id="UP001147747"/>
    </source>
</evidence>
<dbReference type="GO" id="GO:0042597">
    <property type="term" value="C:periplasmic space"/>
    <property type="evidence" value="ECO:0007669"/>
    <property type="project" value="InterPro"/>
</dbReference>
<dbReference type="RefSeq" id="XP_056481825.1">
    <property type="nucleotide sequence ID" value="XM_056638318.1"/>
</dbReference>
<evidence type="ECO:0000256" key="3">
    <source>
        <dbReference type="SAM" id="SignalP"/>
    </source>
</evidence>
<keyword evidence="6" id="KW-1185">Reference proteome</keyword>
<dbReference type="EMBL" id="JAPZBU010000012">
    <property type="protein sequence ID" value="KAJ5376795.1"/>
    <property type="molecule type" value="Genomic_DNA"/>
</dbReference>
<sequence length="393" mass="43051">MFRIISLVALSATGTAFVHPGALHTTRDFERINTHVTNGDEPWNTAWTLLTTSKFAQSSYLPSPKATVYRGANGVDTENYPSLYRDTAAAYQLAIRWKVTNDTSYADAAVNILSSWAMTLTAIDGTSDKYLASGLYGYQMANAAEIMSDYSGWASRNKTATATMLSDIFASMNMLFLEEHNGNDYYHYYANWDQCNLASLLAIGIFTDNQTMYDYALDYFRSGPSNGALPVFAIENYTVTESGSNKILTQGQEAGRDQGHATLDMALLGIIAQQAYNQGDDLFSTYSNEILNAAEYVGKYNVGYDVPYTMYESYEGNQTVISNSSRGEIRPGFELLSAHYGQLKGLDSSWTDAYRNMVNANSTDGVEGGGGNYASTSGGFDALGFGTLLYRIS</sequence>
<reference evidence="5" key="1">
    <citation type="submission" date="2022-12" db="EMBL/GenBank/DDBJ databases">
        <authorList>
            <person name="Petersen C."/>
        </authorList>
    </citation>
    <scope>NUCLEOTIDE SEQUENCE</scope>
    <source>
        <strain evidence="5">IBT 29677</strain>
    </source>
</reference>
<dbReference type="OrthoDB" id="5302720at2759"/>
<evidence type="ECO:0000256" key="1">
    <source>
        <dbReference type="ARBA" id="ARBA00022729"/>
    </source>
</evidence>
<proteinExistence type="predicted"/>
<comment type="caution">
    <text evidence="5">The sequence shown here is derived from an EMBL/GenBank/DDBJ whole genome shotgun (WGS) entry which is preliminary data.</text>
</comment>
<dbReference type="InterPro" id="IPR008929">
    <property type="entry name" value="Chondroitin_lyas"/>
</dbReference>
<dbReference type="InterPro" id="IPR008397">
    <property type="entry name" value="Alginate_lyase_dom"/>
</dbReference>
<keyword evidence="2" id="KW-0456">Lyase</keyword>
<dbReference type="GO" id="GO:0016829">
    <property type="term" value="F:lyase activity"/>
    <property type="evidence" value="ECO:0007669"/>
    <property type="project" value="UniProtKB-KW"/>
</dbReference>
<accession>A0A9W9VER3</accession>
<evidence type="ECO:0000256" key="2">
    <source>
        <dbReference type="ARBA" id="ARBA00023239"/>
    </source>
</evidence>
<evidence type="ECO:0000313" key="5">
    <source>
        <dbReference type="EMBL" id="KAJ5376795.1"/>
    </source>
</evidence>
<dbReference type="AlphaFoldDB" id="A0A9W9VER3"/>
<feature type="signal peptide" evidence="3">
    <location>
        <begin position="1"/>
        <end position="16"/>
    </location>
</feature>
<dbReference type="Pfam" id="PF05426">
    <property type="entry name" value="Alginate_lyase"/>
    <property type="match status" value="1"/>
</dbReference>
<dbReference type="GeneID" id="81377298"/>
<feature type="domain" description="Alginate lyase" evidence="4">
    <location>
        <begin position="77"/>
        <end position="300"/>
    </location>
</feature>
<dbReference type="SUPFAM" id="SSF48230">
    <property type="entry name" value="Chondroitin AC/alginate lyase"/>
    <property type="match status" value="1"/>
</dbReference>
<reference evidence="5" key="2">
    <citation type="journal article" date="2023" name="IMA Fungus">
        <title>Comparative genomic study of the Penicillium genus elucidates a diverse pangenome and 15 lateral gene transfer events.</title>
        <authorList>
            <person name="Petersen C."/>
            <person name="Sorensen T."/>
            <person name="Nielsen M.R."/>
            <person name="Sondergaard T.E."/>
            <person name="Sorensen J.L."/>
            <person name="Fitzpatrick D.A."/>
            <person name="Frisvad J.C."/>
            <person name="Nielsen K.L."/>
        </authorList>
    </citation>
    <scope>NUCLEOTIDE SEQUENCE</scope>
    <source>
        <strain evidence="5">IBT 29677</strain>
    </source>
</reference>
<feature type="chain" id="PRO_5040783225" description="Alginate lyase domain-containing protein" evidence="3">
    <location>
        <begin position="17"/>
        <end position="393"/>
    </location>
</feature>
<keyword evidence="1 3" id="KW-0732">Signal</keyword>
<evidence type="ECO:0000259" key="4">
    <source>
        <dbReference type="Pfam" id="PF05426"/>
    </source>
</evidence>